<comment type="subcellular location">
    <subcellularLocation>
        <location evidence="1">Cell envelope</location>
    </subcellularLocation>
</comment>
<reference evidence="9" key="1">
    <citation type="journal article" date="2019" name="Int. J. Syst. Evol. Microbiol.">
        <title>The Global Catalogue of Microorganisms (GCM) 10K type strain sequencing project: providing services to taxonomists for standard genome sequencing and annotation.</title>
        <authorList>
            <consortium name="The Broad Institute Genomics Platform"/>
            <consortium name="The Broad Institute Genome Sequencing Center for Infectious Disease"/>
            <person name="Wu L."/>
            <person name="Ma J."/>
        </authorList>
    </citation>
    <scope>NUCLEOTIDE SEQUENCE [LARGE SCALE GENOMIC DNA]</scope>
    <source>
        <strain evidence="9">KCTC 3913</strain>
    </source>
</reference>
<dbReference type="Pfam" id="PF25984">
    <property type="entry name" value="BSH_YknX"/>
    <property type="match status" value="1"/>
</dbReference>
<dbReference type="Gene3D" id="2.40.50.100">
    <property type="match status" value="1"/>
</dbReference>
<protein>
    <submittedName>
        <fullName evidence="8">Efflux RND transporter periplasmic adaptor subunit</fullName>
    </submittedName>
</protein>
<dbReference type="InterPro" id="IPR058627">
    <property type="entry name" value="MdtA-like_C"/>
</dbReference>
<feature type="domain" description="YknX-like beta-barrel" evidence="7">
    <location>
        <begin position="223"/>
        <end position="298"/>
    </location>
</feature>
<evidence type="ECO:0000259" key="7">
    <source>
        <dbReference type="Pfam" id="PF25990"/>
    </source>
</evidence>
<comment type="caution">
    <text evidence="8">The sequence shown here is derived from an EMBL/GenBank/DDBJ whole genome shotgun (WGS) entry which is preliminary data.</text>
</comment>
<feature type="domain" description="Multidrug resistance protein MdtA-like C-terminal permuted SH3" evidence="5">
    <location>
        <begin position="305"/>
        <end position="362"/>
    </location>
</feature>
<dbReference type="InterPro" id="IPR050465">
    <property type="entry name" value="UPF0194_transport"/>
</dbReference>
<evidence type="ECO:0000313" key="8">
    <source>
        <dbReference type="EMBL" id="MFD2683202.1"/>
    </source>
</evidence>
<dbReference type="SUPFAM" id="SSF46579">
    <property type="entry name" value="Prefoldin"/>
    <property type="match status" value="1"/>
</dbReference>
<evidence type="ECO:0000256" key="4">
    <source>
        <dbReference type="SAM" id="Phobius"/>
    </source>
</evidence>
<feature type="transmembrane region" description="Helical" evidence="4">
    <location>
        <begin position="6"/>
        <end position="24"/>
    </location>
</feature>
<evidence type="ECO:0000256" key="2">
    <source>
        <dbReference type="ARBA" id="ARBA00023054"/>
    </source>
</evidence>
<dbReference type="InterPro" id="IPR058639">
    <property type="entry name" value="BSH_YknX-like"/>
</dbReference>
<feature type="domain" description="YknX-like barrel-sandwich hybrid" evidence="6">
    <location>
        <begin position="66"/>
        <end position="210"/>
    </location>
</feature>
<dbReference type="EMBL" id="JBHUMF010000035">
    <property type="protein sequence ID" value="MFD2683202.1"/>
    <property type="molecule type" value="Genomic_DNA"/>
</dbReference>
<sequence length="410" mass="46655">MRKRTYILVTISILLFIGVNVFLIEKENSRVDRLLHTDLWKSVTQSNLTKTLAKEGVVTSEEETPIYFNDEFGTFAEFLVKEGDEVEVGTPLFQYEATDLEAQRNQLESDIDQLEDEIDSIEDHIDDLEDLERSVPSVSNEEEKIPLEASAMETEFSIEKEIASKEFEVSRLENQIDNLERQVSDLDSYESSLTVQSSVAGIVKNLSHEIDNPLITIASATPVVNGDLTETESLEVEEKMQARIRSKNESGTLKGEISQISSFPKQDPAVEKESSYPFTVTIQDESKLLPGHHVEVSIILEEVKNVLAVPEISIEKLGDKEYIWVLTDKGTVKRKEVKTGLVVEGKQQITSGVEKGEHYIVNPSDYHYLTNDVRFITPLNWSKVEWKDWKKQLKEPFVMENLLMGILERK</sequence>
<dbReference type="PANTHER" id="PTHR32347:SF14">
    <property type="entry name" value="EFFLUX SYSTEM COMPONENT YKNX-RELATED"/>
    <property type="match status" value="1"/>
</dbReference>
<dbReference type="Pfam" id="PF25990">
    <property type="entry name" value="Beta-barrel_YknX"/>
    <property type="match status" value="1"/>
</dbReference>
<keyword evidence="4" id="KW-0472">Membrane</keyword>
<dbReference type="Proteomes" id="UP001597506">
    <property type="component" value="Unassembled WGS sequence"/>
</dbReference>
<dbReference type="RefSeq" id="WP_377938293.1">
    <property type="nucleotide sequence ID" value="NZ_JBHUMF010000035.1"/>
</dbReference>
<feature type="coiled-coil region" evidence="3">
    <location>
        <begin position="97"/>
        <end position="189"/>
    </location>
</feature>
<name>A0ABW5RWV2_9BACI</name>
<organism evidence="8 9">
    <name type="scientific">Bacillus seohaeanensis</name>
    <dbReference type="NCBI Taxonomy" id="284580"/>
    <lineage>
        <taxon>Bacteria</taxon>
        <taxon>Bacillati</taxon>
        <taxon>Bacillota</taxon>
        <taxon>Bacilli</taxon>
        <taxon>Bacillales</taxon>
        <taxon>Bacillaceae</taxon>
        <taxon>Bacillus</taxon>
    </lineage>
</organism>
<keyword evidence="9" id="KW-1185">Reference proteome</keyword>
<evidence type="ECO:0000259" key="5">
    <source>
        <dbReference type="Pfam" id="PF25967"/>
    </source>
</evidence>
<dbReference type="Pfam" id="PF25967">
    <property type="entry name" value="RND-MFP_C"/>
    <property type="match status" value="1"/>
</dbReference>
<dbReference type="InterPro" id="IPR058636">
    <property type="entry name" value="Beta-barrel_YknX"/>
</dbReference>
<evidence type="ECO:0000313" key="9">
    <source>
        <dbReference type="Proteomes" id="UP001597506"/>
    </source>
</evidence>
<gene>
    <name evidence="8" type="ORF">ACFSUL_20925</name>
</gene>
<dbReference type="PANTHER" id="PTHR32347">
    <property type="entry name" value="EFFLUX SYSTEM COMPONENT YKNX-RELATED"/>
    <property type="match status" value="1"/>
</dbReference>
<keyword evidence="4" id="KW-0812">Transmembrane</keyword>
<evidence type="ECO:0000256" key="3">
    <source>
        <dbReference type="SAM" id="Coils"/>
    </source>
</evidence>
<proteinExistence type="predicted"/>
<keyword evidence="4" id="KW-1133">Transmembrane helix</keyword>
<evidence type="ECO:0000256" key="1">
    <source>
        <dbReference type="ARBA" id="ARBA00004196"/>
    </source>
</evidence>
<evidence type="ECO:0000259" key="6">
    <source>
        <dbReference type="Pfam" id="PF25984"/>
    </source>
</evidence>
<accession>A0ABW5RWV2</accession>
<dbReference type="Gene3D" id="1.10.287.510">
    <property type="entry name" value="Helix hairpin bin"/>
    <property type="match status" value="1"/>
</dbReference>
<dbReference type="Gene3D" id="2.40.420.20">
    <property type="match status" value="1"/>
</dbReference>
<keyword evidence="2 3" id="KW-0175">Coiled coil</keyword>